<keyword evidence="3 9" id="KW-1003">Cell membrane</keyword>
<comment type="subcellular location">
    <subcellularLocation>
        <location evidence="1 9">Cell membrane</location>
        <topology evidence="1 9">Single-pass membrane protein</topology>
    </subcellularLocation>
</comment>
<comment type="caution">
    <text evidence="11">The sequence shown here is derived from an EMBL/GenBank/DDBJ whole genome shotgun (WGS) entry which is preliminary data.</text>
</comment>
<feature type="region of interest" description="Disordered" evidence="10">
    <location>
        <begin position="39"/>
        <end position="141"/>
    </location>
</feature>
<keyword evidence="5 9" id="KW-0653">Protein transport</keyword>
<keyword evidence="7 9" id="KW-0811">Translocation</keyword>
<keyword evidence="12" id="KW-1185">Reference proteome</keyword>
<evidence type="ECO:0000256" key="4">
    <source>
        <dbReference type="ARBA" id="ARBA00022692"/>
    </source>
</evidence>
<keyword evidence="2 9" id="KW-0813">Transport</keyword>
<sequence length="141" mass="15568">MGIDARTLFILLLIALLLFGARRLPDLARSLGRSARILKSEAKGLSDDDSQDTGGRGDDPRRHESGPSAAHGGQDHRDHQDRSGYPDHPGRPQAADPRQVGHPDPADREPYRQQGHEDYPELPPGRIINENGEPVRRTYNG</sequence>
<accession>A0A9X3NJT6</accession>
<protein>
    <recommendedName>
        <fullName evidence="9">Sec-independent protein translocase protein TatA</fullName>
    </recommendedName>
</protein>
<dbReference type="PANTHER" id="PTHR42982:SF8">
    <property type="entry name" value="SEC-INDEPENDENT PROTEIN TRANSLOCASE PROTEIN TATA"/>
    <property type="match status" value="1"/>
</dbReference>
<dbReference type="Proteomes" id="UP001140076">
    <property type="component" value="Unassembled WGS sequence"/>
</dbReference>
<feature type="compositionally biased region" description="Basic and acidic residues" evidence="10">
    <location>
        <begin position="73"/>
        <end position="90"/>
    </location>
</feature>
<evidence type="ECO:0000256" key="9">
    <source>
        <dbReference type="HAMAP-Rule" id="MF_00236"/>
    </source>
</evidence>
<evidence type="ECO:0000256" key="3">
    <source>
        <dbReference type="ARBA" id="ARBA00022475"/>
    </source>
</evidence>
<keyword evidence="8 9" id="KW-0472">Membrane</keyword>
<organism evidence="11 12">
    <name type="scientific">Streptomonospora mangrovi</name>
    <dbReference type="NCBI Taxonomy" id="2883123"/>
    <lineage>
        <taxon>Bacteria</taxon>
        <taxon>Bacillati</taxon>
        <taxon>Actinomycetota</taxon>
        <taxon>Actinomycetes</taxon>
        <taxon>Streptosporangiales</taxon>
        <taxon>Nocardiopsidaceae</taxon>
        <taxon>Streptomonospora</taxon>
    </lineage>
</organism>
<feature type="compositionally biased region" description="Basic and acidic residues" evidence="10">
    <location>
        <begin position="99"/>
        <end position="119"/>
    </location>
</feature>
<comment type="subunit">
    <text evidence="9">The Tat system comprises two distinct complexes: a TatABC complex, containing multiple copies of TatA, TatB and TatC subunits, and a separate TatA complex, containing only TatA subunits. Substrates initially bind to the TatABC complex, which probably triggers association of the separate TatA complex to form the active translocon.</text>
</comment>
<dbReference type="HAMAP" id="MF_00236">
    <property type="entry name" value="TatA_E"/>
    <property type="match status" value="1"/>
</dbReference>
<evidence type="ECO:0000256" key="8">
    <source>
        <dbReference type="ARBA" id="ARBA00023136"/>
    </source>
</evidence>
<dbReference type="GO" id="GO:0008320">
    <property type="term" value="F:protein transmembrane transporter activity"/>
    <property type="evidence" value="ECO:0007669"/>
    <property type="project" value="UniProtKB-UniRule"/>
</dbReference>
<dbReference type="GO" id="GO:0043953">
    <property type="term" value="P:protein transport by the Tat complex"/>
    <property type="evidence" value="ECO:0007669"/>
    <property type="project" value="UniProtKB-UniRule"/>
</dbReference>
<dbReference type="PANTHER" id="PTHR42982">
    <property type="entry name" value="SEC-INDEPENDENT PROTEIN TRANSLOCASE PROTEIN TATA"/>
    <property type="match status" value="1"/>
</dbReference>
<evidence type="ECO:0000313" key="11">
    <source>
        <dbReference type="EMBL" id="MDA0564593.1"/>
    </source>
</evidence>
<evidence type="ECO:0000256" key="7">
    <source>
        <dbReference type="ARBA" id="ARBA00023010"/>
    </source>
</evidence>
<dbReference type="AlphaFoldDB" id="A0A9X3NJT6"/>
<dbReference type="Pfam" id="PF02416">
    <property type="entry name" value="TatA_B_E"/>
    <property type="match status" value="1"/>
</dbReference>
<dbReference type="RefSeq" id="WP_270071867.1">
    <property type="nucleotide sequence ID" value="NZ_JAJAQC010000012.1"/>
</dbReference>
<keyword evidence="6 9" id="KW-1133">Transmembrane helix</keyword>
<evidence type="ECO:0000256" key="10">
    <source>
        <dbReference type="SAM" id="MobiDB-lite"/>
    </source>
</evidence>
<evidence type="ECO:0000256" key="2">
    <source>
        <dbReference type="ARBA" id="ARBA00022448"/>
    </source>
</evidence>
<dbReference type="InterPro" id="IPR003369">
    <property type="entry name" value="TatA/B/E"/>
</dbReference>
<evidence type="ECO:0000256" key="1">
    <source>
        <dbReference type="ARBA" id="ARBA00004162"/>
    </source>
</evidence>
<evidence type="ECO:0000256" key="5">
    <source>
        <dbReference type="ARBA" id="ARBA00022927"/>
    </source>
</evidence>
<feature type="compositionally biased region" description="Basic and acidic residues" evidence="10">
    <location>
        <begin position="55"/>
        <end position="65"/>
    </location>
</feature>
<dbReference type="GO" id="GO:0033281">
    <property type="term" value="C:TAT protein transport complex"/>
    <property type="evidence" value="ECO:0007669"/>
    <property type="project" value="UniProtKB-UniRule"/>
</dbReference>
<dbReference type="Gene3D" id="1.20.5.3310">
    <property type="match status" value="1"/>
</dbReference>
<dbReference type="EMBL" id="JAJAQC010000012">
    <property type="protein sequence ID" value="MDA0564593.1"/>
    <property type="molecule type" value="Genomic_DNA"/>
</dbReference>
<proteinExistence type="inferred from homology"/>
<comment type="similarity">
    <text evidence="9">Belongs to the TatA/E family.</text>
</comment>
<keyword evidence="4 9" id="KW-0812">Transmembrane</keyword>
<dbReference type="InterPro" id="IPR006312">
    <property type="entry name" value="TatA/E"/>
</dbReference>
<reference evidence="11" key="1">
    <citation type="submission" date="2021-10" db="EMBL/GenBank/DDBJ databases">
        <title>Streptomonospora sp. nov., isolated from mangrove soil.</title>
        <authorList>
            <person name="Chen X."/>
            <person name="Ge X."/>
            <person name="Liu W."/>
        </authorList>
    </citation>
    <scope>NUCLEOTIDE SEQUENCE</scope>
    <source>
        <strain evidence="11">S1-112</strain>
    </source>
</reference>
<comment type="function">
    <text evidence="9">Part of the twin-arginine translocation (Tat) system that transports large folded proteins containing a characteristic twin-arginine motif in their signal peptide across membranes. TatA could form the protein-conducting channel of the Tat system.</text>
</comment>
<evidence type="ECO:0000256" key="6">
    <source>
        <dbReference type="ARBA" id="ARBA00022989"/>
    </source>
</evidence>
<evidence type="ECO:0000313" key="12">
    <source>
        <dbReference type="Proteomes" id="UP001140076"/>
    </source>
</evidence>
<name>A0A9X3NJT6_9ACTN</name>
<gene>
    <name evidence="9" type="primary">tatA</name>
    <name evidence="11" type="ORF">LG943_09665</name>
</gene>